<accession>A0A9W6JGH9</accession>
<evidence type="ECO:0000313" key="1">
    <source>
        <dbReference type="EMBL" id="GLK75996.1"/>
    </source>
</evidence>
<evidence type="ECO:0000313" key="2">
    <source>
        <dbReference type="Proteomes" id="UP001143364"/>
    </source>
</evidence>
<evidence type="ECO:0008006" key="3">
    <source>
        <dbReference type="Google" id="ProtNLM"/>
    </source>
</evidence>
<dbReference type="Gene3D" id="3.30.2000.30">
    <property type="match status" value="1"/>
</dbReference>
<reference evidence="1" key="2">
    <citation type="submission" date="2023-01" db="EMBL/GenBank/DDBJ databases">
        <authorList>
            <person name="Sun Q."/>
            <person name="Evtushenko L."/>
        </authorList>
    </citation>
    <scope>NUCLEOTIDE SEQUENCE</scope>
    <source>
        <strain evidence="1">VKM B-2555</strain>
    </source>
</reference>
<dbReference type="InterPro" id="IPR053745">
    <property type="entry name" value="Viral_Tail_Comp_sf"/>
</dbReference>
<organism evidence="1 2">
    <name type="scientific">Methylopila jiangsuensis</name>
    <dbReference type="NCBI Taxonomy" id="586230"/>
    <lineage>
        <taxon>Bacteria</taxon>
        <taxon>Pseudomonadati</taxon>
        <taxon>Pseudomonadota</taxon>
        <taxon>Alphaproteobacteria</taxon>
        <taxon>Hyphomicrobiales</taxon>
        <taxon>Methylopilaceae</taxon>
        <taxon>Methylopila</taxon>
    </lineage>
</organism>
<sequence>MTIASAALALRAAVVQRLASDATLSALLGGARVHDEPPRAALPPYVVLAAVESSDVSGDLAPAAEHRLTLEVWSRQGGLAEALKAANRVVDRLDGAALALDGWRLVDLSWRFTRAERVDAAGLRRAELLFRAVTEPLD</sequence>
<dbReference type="Proteomes" id="UP001143364">
    <property type="component" value="Unassembled WGS sequence"/>
</dbReference>
<name>A0A9W6JGH9_9HYPH</name>
<reference evidence="1" key="1">
    <citation type="journal article" date="2014" name="Int. J. Syst. Evol. Microbiol.">
        <title>Complete genome sequence of Corynebacterium casei LMG S-19264T (=DSM 44701T), isolated from a smear-ripened cheese.</title>
        <authorList>
            <consortium name="US DOE Joint Genome Institute (JGI-PGF)"/>
            <person name="Walter F."/>
            <person name="Albersmeier A."/>
            <person name="Kalinowski J."/>
            <person name="Ruckert C."/>
        </authorList>
    </citation>
    <scope>NUCLEOTIDE SEQUENCE</scope>
    <source>
        <strain evidence="1">VKM B-2555</strain>
    </source>
</reference>
<dbReference type="AlphaFoldDB" id="A0A9W6JGH9"/>
<dbReference type="InterPro" id="IPR021508">
    <property type="entry name" value="Gp17-like"/>
</dbReference>
<dbReference type="Pfam" id="PF11367">
    <property type="entry name" value="Tail_completion_gp17"/>
    <property type="match status" value="1"/>
</dbReference>
<keyword evidence="2" id="KW-1185">Reference proteome</keyword>
<gene>
    <name evidence="1" type="ORF">GCM10008171_12500</name>
</gene>
<proteinExistence type="predicted"/>
<comment type="caution">
    <text evidence="1">The sequence shown here is derived from an EMBL/GenBank/DDBJ whole genome shotgun (WGS) entry which is preliminary data.</text>
</comment>
<dbReference type="EMBL" id="BSFK01000005">
    <property type="protein sequence ID" value="GLK75996.1"/>
    <property type="molecule type" value="Genomic_DNA"/>
</dbReference>
<protein>
    <recommendedName>
        <fullName evidence="3">DUF3168 domain-containing protein</fullName>
    </recommendedName>
</protein>
<dbReference type="RefSeq" id="WP_271203923.1">
    <property type="nucleotide sequence ID" value="NZ_BSFK01000005.1"/>
</dbReference>